<evidence type="ECO:0000256" key="13">
    <source>
        <dbReference type="ARBA" id="ARBA00038024"/>
    </source>
</evidence>
<evidence type="ECO:0000256" key="1">
    <source>
        <dbReference type="ARBA" id="ARBA00004167"/>
    </source>
</evidence>
<evidence type="ECO:0000256" key="10">
    <source>
        <dbReference type="ARBA" id="ARBA00023136"/>
    </source>
</evidence>
<keyword evidence="9" id="KW-0496">Mitochondrion</keyword>
<dbReference type="EMBL" id="CAJFCJ010000001">
    <property type="protein sequence ID" value="CAD5111024.1"/>
    <property type="molecule type" value="Genomic_DNA"/>
</dbReference>
<keyword evidence="5" id="KW-0812">Transmembrane</keyword>
<evidence type="ECO:0000256" key="3">
    <source>
        <dbReference type="ARBA" id="ARBA00004240"/>
    </source>
</evidence>
<dbReference type="InterPro" id="IPR016024">
    <property type="entry name" value="ARM-type_fold"/>
</dbReference>
<dbReference type="SUPFAM" id="SSF48371">
    <property type="entry name" value="ARM repeat"/>
    <property type="match status" value="1"/>
</dbReference>
<evidence type="ECO:0000256" key="11">
    <source>
        <dbReference type="ARBA" id="ARBA00023209"/>
    </source>
</evidence>
<dbReference type="InterPro" id="IPR029058">
    <property type="entry name" value="AB_hydrolase_fold"/>
</dbReference>
<reference evidence="16 17" key="1">
    <citation type="submission" date="2020-08" db="EMBL/GenBank/DDBJ databases">
        <authorList>
            <person name="Hejnol A."/>
        </authorList>
    </citation>
    <scope>NUCLEOTIDE SEQUENCE [LARGE SCALE GENOMIC DNA]</scope>
</reference>
<dbReference type="Proteomes" id="UP000549394">
    <property type="component" value="Unassembled WGS sequence"/>
</dbReference>
<evidence type="ECO:0000256" key="15">
    <source>
        <dbReference type="ARBA" id="ARBA00041701"/>
    </source>
</evidence>
<evidence type="ECO:0000256" key="8">
    <source>
        <dbReference type="ARBA" id="ARBA00023098"/>
    </source>
</evidence>
<dbReference type="Gene3D" id="3.40.50.1820">
    <property type="entry name" value="alpha/beta hydrolase"/>
    <property type="match status" value="1"/>
</dbReference>
<evidence type="ECO:0000256" key="6">
    <source>
        <dbReference type="ARBA" id="ARBA00022824"/>
    </source>
</evidence>
<keyword evidence="7" id="KW-1133">Transmembrane helix</keyword>
<evidence type="ECO:0000256" key="12">
    <source>
        <dbReference type="ARBA" id="ARBA00023264"/>
    </source>
</evidence>
<comment type="caution">
    <text evidence="16">The sequence shown here is derived from an EMBL/GenBank/DDBJ whole genome shotgun (WGS) entry which is preliminary data.</text>
</comment>
<dbReference type="Gene3D" id="1.25.10.10">
    <property type="entry name" value="Leucine-rich Repeat Variant"/>
    <property type="match status" value="1"/>
</dbReference>
<keyword evidence="4" id="KW-0444">Lipid biosynthesis</keyword>
<dbReference type="InterPro" id="IPR011989">
    <property type="entry name" value="ARM-like"/>
</dbReference>
<comment type="similarity">
    <text evidence="13">Belongs to the SERAC1 family.</text>
</comment>
<keyword evidence="11" id="KW-0594">Phospholipid biosynthesis</keyword>
<dbReference type="AlphaFoldDB" id="A0A7I8V4A5"/>
<dbReference type="InterPro" id="IPR052374">
    <property type="entry name" value="SERAC1"/>
</dbReference>
<dbReference type="PANTHER" id="PTHR48182:SF2">
    <property type="entry name" value="PROTEIN SERAC1"/>
    <property type="match status" value="1"/>
</dbReference>
<keyword evidence="8" id="KW-0443">Lipid metabolism</keyword>
<keyword evidence="10" id="KW-0472">Membrane</keyword>
<evidence type="ECO:0000256" key="2">
    <source>
        <dbReference type="ARBA" id="ARBA00004173"/>
    </source>
</evidence>
<organism evidence="16 17">
    <name type="scientific">Dimorphilus gyrociliatus</name>
    <dbReference type="NCBI Taxonomy" id="2664684"/>
    <lineage>
        <taxon>Eukaryota</taxon>
        <taxon>Metazoa</taxon>
        <taxon>Spiralia</taxon>
        <taxon>Lophotrochozoa</taxon>
        <taxon>Annelida</taxon>
        <taxon>Polychaeta</taxon>
        <taxon>Polychaeta incertae sedis</taxon>
        <taxon>Dinophilidae</taxon>
        <taxon>Dimorphilus</taxon>
    </lineage>
</organism>
<gene>
    <name evidence="16" type="ORF">DGYR_LOCUS373</name>
</gene>
<accession>A0A7I8V4A5</accession>
<evidence type="ECO:0000256" key="7">
    <source>
        <dbReference type="ARBA" id="ARBA00022989"/>
    </source>
</evidence>
<dbReference type="GO" id="GO:0005739">
    <property type="term" value="C:mitochondrion"/>
    <property type="evidence" value="ECO:0007669"/>
    <property type="project" value="UniProtKB-SubCell"/>
</dbReference>
<dbReference type="SUPFAM" id="SSF53474">
    <property type="entry name" value="alpha/beta-Hydrolases"/>
    <property type="match status" value="1"/>
</dbReference>
<evidence type="ECO:0000256" key="4">
    <source>
        <dbReference type="ARBA" id="ARBA00022516"/>
    </source>
</evidence>
<protein>
    <recommendedName>
        <fullName evidence="14">Protein SERAC1</fullName>
    </recommendedName>
    <alternativeName>
        <fullName evidence="15">Serine active site-containing protein 1</fullName>
    </alternativeName>
</protein>
<proteinExistence type="inferred from homology"/>
<keyword evidence="6" id="KW-0256">Endoplasmic reticulum</keyword>
<dbReference type="OrthoDB" id="5086500at2759"/>
<dbReference type="PANTHER" id="PTHR48182">
    <property type="entry name" value="PROTEIN SERAC1"/>
    <property type="match status" value="1"/>
</dbReference>
<dbReference type="GO" id="GO:0016020">
    <property type="term" value="C:membrane"/>
    <property type="evidence" value="ECO:0007669"/>
    <property type="project" value="UniProtKB-SubCell"/>
</dbReference>
<evidence type="ECO:0000256" key="14">
    <source>
        <dbReference type="ARBA" id="ARBA00040991"/>
    </source>
</evidence>
<evidence type="ECO:0000313" key="16">
    <source>
        <dbReference type="EMBL" id="CAD5111024.1"/>
    </source>
</evidence>
<keyword evidence="12" id="KW-1208">Phospholipid metabolism</keyword>
<dbReference type="GO" id="GO:0005783">
    <property type="term" value="C:endoplasmic reticulum"/>
    <property type="evidence" value="ECO:0007669"/>
    <property type="project" value="UniProtKB-SubCell"/>
</dbReference>
<evidence type="ECO:0000256" key="9">
    <source>
        <dbReference type="ARBA" id="ARBA00023128"/>
    </source>
</evidence>
<sequence length="604" mass="69407">MSISWVKIKKIPLLFYSIRKRVSVKSLGKNARFAGATAVGLGGLFIGYYTKNNANPLSLDENETAILQKNKLKFWNFFNNLSLSLQAKLSRNIQTLLNLAEHHESYIRDLAINNIIQTEWSDNDLNLIELVASDRIQVLISLKEKTNLELLKFKENLKPCGESLELLMKESLKKIIPSDTYCKYLQNCALSEKWLSEEQQSWWSFSESSCEKIVELEDSEQFYAMYLDTYCTICQSDDYMQFLDNNGLLILRQILDDSPNDLLLTTKVAKILAVLSSHKETHYLISKSGFISLFAKWMRSSDLSLSLYASKSLWNMHDPTSIYADGVYLYFPLFLKSSEPEVDIIFVHGLKGGPFRTWRQKDSSDNKSPSCKCWPKDWLAKDIKNCRIIGVEYATKLSDWTSPNQDPLPLRAKFMAAKLKEAGVGKRPIIWVGHSMGGLLIKHMLEDEHLIEKSHGFIFYSVPHLGCPLASLTNNRLASIFSPSLEVRELHEGNKNLIKLNENFLEIIQHRQLPVFSFAEGSASQFPFGIKRIIVPESYAYPGIGEFRVMAELNHLDICKPKDRESDLYLETKNFILRNVFQKISIKAEEEKDYFYLRKFVCID</sequence>
<dbReference type="GO" id="GO:0008654">
    <property type="term" value="P:phospholipid biosynthetic process"/>
    <property type="evidence" value="ECO:0007669"/>
    <property type="project" value="UniProtKB-KW"/>
</dbReference>
<name>A0A7I8V4A5_9ANNE</name>
<evidence type="ECO:0000256" key="5">
    <source>
        <dbReference type="ARBA" id="ARBA00022692"/>
    </source>
</evidence>
<evidence type="ECO:0000313" key="17">
    <source>
        <dbReference type="Proteomes" id="UP000549394"/>
    </source>
</evidence>
<keyword evidence="17" id="KW-1185">Reference proteome</keyword>
<comment type="subcellular location">
    <subcellularLocation>
        <location evidence="3">Endoplasmic reticulum</location>
    </subcellularLocation>
    <subcellularLocation>
        <location evidence="1">Membrane</location>
        <topology evidence="1">Single-pass membrane protein</topology>
    </subcellularLocation>
    <subcellularLocation>
        <location evidence="2">Mitochondrion</location>
    </subcellularLocation>
</comment>